<comment type="caution">
    <text evidence="1">The sequence shown here is derived from an EMBL/GenBank/DDBJ whole genome shotgun (WGS) entry which is preliminary data.</text>
</comment>
<sequence length="47" mass="5597">MFDPLLTLNSPKGFFFAIKKKNQIPSERKNRKRYHFFSISEKCTSKS</sequence>
<evidence type="ECO:0000313" key="2">
    <source>
        <dbReference type="Proteomes" id="UP000001343"/>
    </source>
</evidence>
<proteinExistence type="predicted"/>
<gene>
    <name evidence="1" type="ORF">LEP1GSC125_1964</name>
</gene>
<evidence type="ECO:0000313" key="1">
    <source>
        <dbReference type="EMBL" id="EKR98390.1"/>
    </source>
</evidence>
<reference evidence="1 2" key="1">
    <citation type="journal article" date="2014" name="Int. J. Syst. Evol. Microbiol.">
        <title>Leptospira mayottensis sp. nov., a pathogenic species of the genus Leptospira isolated from humans.</title>
        <authorList>
            <person name="Bourhy P."/>
            <person name="Collet L."/>
            <person name="Brisse S."/>
            <person name="Picardeau M."/>
        </authorList>
    </citation>
    <scope>NUCLEOTIDE SEQUENCE [LARGE SCALE GENOMIC DNA]</scope>
    <source>
        <strain evidence="1 2">200901122</strain>
    </source>
</reference>
<dbReference type="AlphaFoldDB" id="A0AA87ML92"/>
<name>A0AA87ML92_9LEPT</name>
<dbReference type="Proteomes" id="UP000001343">
    <property type="component" value="Unassembled WGS sequence"/>
</dbReference>
<dbReference type="EMBL" id="AKWM02000078">
    <property type="protein sequence ID" value="EKR98390.1"/>
    <property type="molecule type" value="Genomic_DNA"/>
</dbReference>
<organism evidence="1 2">
    <name type="scientific">Leptospira mayottensis 200901122</name>
    <dbReference type="NCBI Taxonomy" id="1193010"/>
    <lineage>
        <taxon>Bacteria</taxon>
        <taxon>Pseudomonadati</taxon>
        <taxon>Spirochaetota</taxon>
        <taxon>Spirochaetia</taxon>
        <taxon>Leptospirales</taxon>
        <taxon>Leptospiraceae</taxon>
        <taxon>Leptospira</taxon>
    </lineage>
</organism>
<protein>
    <submittedName>
        <fullName evidence="1">Uncharacterized protein</fullName>
    </submittedName>
</protein>
<accession>A0AA87ML92</accession>